<accession>A0ABT7PC55</accession>
<evidence type="ECO:0000256" key="2">
    <source>
        <dbReference type="SAM" id="MobiDB-lite"/>
    </source>
</evidence>
<proteinExistence type="inferred from homology"/>
<evidence type="ECO:0000313" key="4">
    <source>
        <dbReference type="EMBL" id="MDM4013879.1"/>
    </source>
</evidence>
<evidence type="ECO:0000256" key="1">
    <source>
        <dbReference type="ARBA" id="ARBA00007689"/>
    </source>
</evidence>
<keyword evidence="5" id="KW-1185">Reference proteome</keyword>
<feature type="domain" description="YCII-related" evidence="3">
    <location>
        <begin position="50"/>
        <end position="111"/>
    </location>
</feature>
<comment type="caution">
    <text evidence="4">The sequence shown here is derived from an EMBL/GenBank/DDBJ whole genome shotgun (WGS) entry which is preliminary data.</text>
</comment>
<protein>
    <submittedName>
        <fullName evidence="4">YciI family protein</fullName>
    </submittedName>
</protein>
<name>A0ABT7PC55_9BACT</name>
<comment type="similarity">
    <text evidence="1">Belongs to the YciI family.</text>
</comment>
<reference evidence="4 5" key="1">
    <citation type="submission" date="2023-06" db="EMBL/GenBank/DDBJ databases">
        <title>Roseiconus lacunae JC819 isolated from Gulf of Mannar region, Tamil Nadu.</title>
        <authorList>
            <person name="Pk S."/>
            <person name="Ch S."/>
            <person name="Ch V.R."/>
        </authorList>
    </citation>
    <scope>NUCLEOTIDE SEQUENCE [LARGE SCALE GENOMIC DNA]</scope>
    <source>
        <strain evidence="4 5">JC819</strain>
    </source>
</reference>
<dbReference type="SUPFAM" id="SSF54909">
    <property type="entry name" value="Dimeric alpha+beta barrel"/>
    <property type="match status" value="1"/>
</dbReference>
<dbReference type="InterPro" id="IPR005545">
    <property type="entry name" value="YCII"/>
</dbReference>
<evidence type="ECO:0000313" key="5">
    <source>
        <dbReference type="Proteomes" id="UP001239462"/>
    </source>
</evidence>
<organism evidence="4 5">
    <name type="scientific">Roseiconus lacunae</name>
    <dbReference type="NCBI Taxonomy" id="2605694"/>
    <lineage>
        <taxon>Bacteria</taxon>
        <taxon>Pseudomonadati</taxon>
        <taxon>Planctomycetota</taxon>
        <taxon>Planctomycetia</taxon>
        <taxon>Pirellulales</taxon>
        <taxon>Pirellulaceae</taxon>
        <taxon>Roseiconus</taxon>
    </lineage>
</organism>
<gene>
    <name evidence="4" type="ORF">QTN89_00455</name>
</gene>
<dbReference type="InterPro" id="IPR011008">
    <property type="entry name" value="Dimeric_a/b-barrel"/>
</dbReference>
<dbReference type="Proteomes" id="UP001239462">
    <property type="component" value="Unassembled WGS sequence"/>
</dbReference>
<dbReference type="Gene3D" id="3.30.70.1060">
    <property type="entry name" value="Dimeric alpha+beta barrel"/>
    <property type="match status" value="1"/>
</dbReference>
<feature type="region of interest" description="Disordered" evidence="2">
    <location>
        <begin position="95"/>
        <end position="114"/>
    </location>
</feature>
<dbReference type="Pfam" id="PF03795">
    <property type="entry name" value="YCII"/>
    <property type="match status" value="1"/>
</dbReference>
<evidence type="ECO:0000259" key="3">
    <source>
        <dbReference type="Pfam" id="PF03795"/>
    </source>
</evidence>
<dbReference type="RefSeq" id="WP_289161583.1">
    <property type="nucleotide sequence ID" value="NZ_JASZZN010000001.1"/>
</dbReference>
<sequence>MTKKRFLCIQRSAPTGDSQASPSPSQMEQMYAAFNQWREKFEKNIVDMGGKLGTGAVVTAEGKTDGPFVEVKEIAGGFMIVEADSLAEALQVAQESPGTMMPGSSVEVREIHQG</sequence>
<dbReference type="EMBL" id="JASZZN010000001">
    <property type="protein sequence ID" value="MDM4013879.1"/>
    <property type="molecule type" value="Genomic_DNA"/>
</dbReference>